<dbReference type="InterPro" id="IPR020845">
    <property type="entry name" value="AMP-binding_CS"/>
</dbReference>
<dbReference type="InterPro" id="IPR000873">
    <property type="entry name" value="AMP-dep_synth/lig_dom"/>
</dbReference>
<dbReference type="SUPFAM" id="SSF56801">
    <property type="entry name" value="Acetyl-CoA synthetase-like"/>
    <property type="match status" value="1"/>
</dbReference>
<dbReference type="RefSeq" id="WP_344545286.1">
    <property type="nucleotide sequence ID" value="NZ_BAAATD010000007.1"/>
</dbReference>
<dbReference type="CDD" id="cd05930">
    <property type="entry name" value="A_NRPS"/>
    <property type="match status" value="1"/>
</dbReference>
<evidence type="ECO:0000313" key="3">
    <source>
        <dbReference type="EMBL" id="GAA2612855.1"/>
    </source>
</evidence>
<evidence type="ECO:0008006" key="5">
    <source>
        <dbReference type="Google" id="ProtNLM"/>
    </source>
</evidence>
<feature type="domain" description="AMP-binding enzyme C-terminal" evidence="2">
    <location>
        <begin position="392"/>
        <end position="466"/>
    </location>
</feature>
<proteinExistence type="predicted"/>
<dbReference type="Proteomes" id="UP001501509">
    <property type="component" value="Unassembled WGS sequence"/>
</dbReference>
<evidence type="ECO:0000313" key="4">
    <source>
        <dbReference type="Proteomes" id="UP001501509"/>
    </source>
</evidence>
<dbReference type="Gene3D" id="3.40.50.12780">
    <property type="entry name" value="N-terminal domain of ligase-like"/>
    <property type="match status" value="1"/>
</dbReference>
<protein>
    <recommendedName>
        <fullName evidence="5">Amino acid adenylation domain-containing protein</fullName>
    </recommendedName>
</protein>
<reference evidence="4" key="1">
    <citation type="journal article" date="2019" name="Int. J. Syst. Evol. Microbiol.">
        <title>The Global Catalogue of Microorganisms (GCM) 10K type strain sequencing project: providing services to taxonomists for standard genome sequencing and annotation.</title>
        <authorList>
            <consortium name="The Broad Institute Genomics Platform"/>
            <consortium name="The Broad Institute Genome Sequencing Center for Infectious Disease"/>
            <person name="Wu L."/>
            <person name="Ma J."/>
        </authorList>
    </citation>
    <scope>NUCLEOTIDE SEQUENCE [LARGE SCALE GENOMIC DNA]</scope>
    <source>
        <strain evidence="4">JCM 6833</strain>
    </source>
</reference>
<dbReference type="InterPro" id="IPR042099">
    <property type="entry name" value="ANL_N_sf"/>
</dbReference>
<dbReference type="PANTHER" id="PTHR45527">
    <property type="entry name" value="NONRIBOSOMAL PEPTIDE SYNTHETASE"/>
    <property type="match status" value="1"/>
</dbReference>
<dbReference type="InterPro" id="IPR025110">
    <property type="entry name" value="AMP-bd_C"/>
</dbReference>
<evidence type="ECO:0000259" key="2">
    <source>
        <dbReference type="Pfam" id="PF13193"/>
    </source>
</evidence>
<dbReference type="PANTHER" id="PTHR45527:SF1">
    <property type="entry name" value="FATTY ACID SYNTHASE"/>
    <property type="match status" value="1"/>
</dbReference>
<dbReference type="Gene3D" id="3.30.300.30">
    <property type="match status" value="1"/>
</dbReference>
<dbReference type="InterPro" id="IPR045851">
    <property type="entry name" value="AMP-bd_C_sf"/>
</dbReference>
<dbReference type="Pfam" id="PF00501">
    <property type="entry name" value="AMP-binding"/>
    <property type="match status" value="1"/>
</dbReference>
<keyword evidence="4" id="KW-1185">Reference proteome</keyword>
<dbReference type="EMBL" id="BAAATD010000007">
    <property type="protein sequence ID" value="GAA2612855.1"/>
    <property type="molecule type" value="Genomic_DNA"/>
</dbReference>
<gene>
    <name evidence="3" type="ORF">GCM10010411_54540</name>
</gene>
<dbReference type="NCBIfam" id="TIGR01733">
    <property type="entry name" value="AA-adenyl-dom"/>
    <property type="match status" value="1"/>
</dbReference>
<feature type="domain" description="AMP-dependent synthetase/ligase" evidence="1">
    <location>
        <begin position="9"/>
        <end position="335"/>
    </location>
</feature>
<comment type="caution">
    <text evidence="3">The sequence shown here is derived from an EMBL/GenBank/DDBJ whole genome shotgun (WGS) entry which is preliminary data.</text>
</comment>
<accession>A0ABP6CF69</accession>
<dbReference type="PROSITE" id="PS00455">
    <property type="entry name" value="AMP_BINDING"/>
    <property type="match status" value="1"/>
</dbReference>
<dbReference type="InterPro" id="IPR010071">
    <property type="entry name" value="AA_adenyl_dom"/>
</dbReference>
<evidence type="ECO:0000259" key="1">
    <source>
        <dbReference type="Pfam" id="PF00501"/>
    </source>
</evidence>
<dbReference type="Pfam" id="PF13193">
    <property type="entry name" value="AMP-binding_C"/>
    <property type="match status" value="1"/>
</dbReference>
<organism evidence="3 4">
    <name type="scientific">Actinomadura fulvescens</name>
    <dbReference type="NCBI Taxonomy" id="46160"/>
    <lineage>
        <taxon>Bacteria</taxon>
        <taxon>Bacillati</taxon>
        <taxon>Actinomycetota</taxon>
        <taxon>Actinomycetes</taxon>
        <taxon>Streptosporangiales</taxon>
        <taxon>Thermomonosporaceae</taxon>
        <taxon>Actinomadura</taxon>
    </lineage>
</organism>
<sequence length="489" mass="51873">MNVAERVLRQAARTPDLIAVEDEDGALSYAHLVRQARRGAGLLTREGRPGSPVAVRVPRGRDLIVAGLAAMLAGRPYLPLDPAEPARRARAFLKTAAIDTAVATDLDSPGLCTFAPAELEGAPAEATVASEAAYVVRTSGSTGIPKGVVVGHAGLLNLVDWHNRTYGVGPGLRHLQTANAGFDAAVWEIWPCLCAGATVVVAPIEVRLSAAEIVDYARARRISTLFAPTPVAEMIVELDSDDAITWRTLLTGGDVLRLRRLPRGWTIVNHYGPAEATVCTTWHPVTALPPNGRPAIGRPIDGVLVEVCDDDGVPVPPGDTGEIRIGGRGLALGYLRRPEETARLFGPLPGRPGRWYRTSDLAVYDERGDLHFRGRVSDDQVQISGVRIETGEVEAALLRHPRIRRAAVAPVGPPGSARVLGALVVAAGPGPTPAQLRQDLAADLPPPAIPTRLVPATVMPLTPNGKIDRAAVRRALEAADQAAQPEPRR</sequence>
<name>A0ABP6CF69_9ACTN</name>